<dbReference type="PANTHER" id="PTHR47356:SF2">
    <property type="entry name" value="FAD-BINDING DOMAIN-CONTAINING PROTEIN-RELATED"/>
    <property type="match status" value="1"/>
</dbReference>
<name>A0A9P3H7E9_9FUNG</name>
<keyword evidence="3" id="KW-0274">FAD</keyword>
<dbReference type="GO" id="GO:0004497">
    <property type="term" value="F:monooxygenase activity"/>
    <property type="evidence" value="ECO:0007669"/>
    <property type="project" value="InterPro"/>
</dbReference>
<dbReference type="AlphaFoldDB" id="A0A9P3H7E9"/>
<keyword evidence="2" id="KW-0285">Flavoprotein</keyword>
<dbReference type="EMBL" id="BQFW01000005">
    <property type="protein sequence ID" value="GJJ71460.1"/>
    <property type="molecule type" value="Genomic_DNA"/>
</dbReference>
<keyword evidence="7" id="KW-1185">Reference proteome</keyword>
<sequence>MTIQHEIDSVPDKPTVLIVGAGISGLVLAIVLEKADIPYLVIERATTIRPLGAAVALGPNVNALFKQLGIYNDYVELANVCHSIDNYNEDREMTFSMDFRPSHVMGGGDGHVLPRSQLHRLLMQQIPAKNILLSKRVLSMEQGRHSVRITCADKSTYVGDVLVGADGAYSAVRKNLFAQMIRSGKLPASQSEDLTYDCVCLVGQTRPLDPTLYPELKGPIAKFKSVKSKTLPYSWNVITTKDNRFCWSVIQYLDKESYKENDTFRNSDWGSCGVTSAMCREVRDFPIPAMGSSNRQLTLGDLIDKTPTGLISKMMLEEKVFRTWYHGRTVLVGDAAHKVHPASGAGTLNAIMDAVVLGNWIASIADCSIRSTENVFKAFKAERFPVVMAAYKQGHLLSKVNAKATWKSRVIRYMTKNSPDWVWRMVLRRMAEDRPQLWFLPLVSDRGTVPPKYQPSLQKNLHLARSLNQ</sequence>
<protein>
    <recommendedName>
        <fullName evidence="5">FAD-binding domain-containing protein</fullName>
    </recommendedName>
</protein>
<dbReference type="InterPro" id="IPR002938">
    <property type="entry name" value="FAD-bd"/>
</dbReference>
<dbReference type="Pfam" id="PF01494">
    <property type="entry name" value="FAD_binding_3"/>
    <property type="match status" value="2"/>
</dbReference>
<dbReference type="Gene3D" id="3.50.50.60">
    <property type="entry name" value="FAD/NAD(P)-binding domain"/>
    <property type="match status" value="1"/>
</dbReference>
<comment type="similarity">
    <text evidence="1">Belongs to the paxM FAD-dependent monooxygenase family.</text>
</comment>
<evidence type="ECO:0000256" key="3">
    <source>
        <dbReference type="ARBA" id="ARBA00022827"/>
    </source>
</evidence>
<dbReference type="InterPro" id="IPR050562">
    <property type="entry name" value="FAD_mOase_fung"/>
</dbReference>
<evidence type="ECO:0000313" key="6">
    <source>
        <dbReference type="EMBL" id="GJJ71460.1"/>
    </source>
</evidence>
<feature type="domain" description="FAD-binding" evidence="5">
    <location>
        <begin position="311"/>
        <end position="390"/>
    </location>
</feature>
<dbReference type="SUPFAM" id="SSF51905">
    <property type="entry name" value="FAD/NAD(P)-binding domain"/>
    <property type="match status" value="1"/>
</dbReference>
<evidence type="ECO:0000256" key="2">
    <source>
        <dbReference type="ARBA" id="ARBA00022630"/>
    </source>
</evidence>
<reference evidence="6" key="1">
    <citation type="submission" date="2021-11" db="EMBL/GenBank/DDBJ databases">
        <authorList>
            <person name="Herlambang A."/>
            <person name="Guo Y."/>
            <person name="Takashima Y."/>
            <person name="Nishizawa T."/>
        </authorList>
    </citation>
    <scope>NUCLEOTIDE SEQUENCE</scope>
    <source>
        <strain evidence="6">E1425</strain>
    </source>
</reference>
<dbReference type="InterPro" id="IPR036188">
    <property type="entry name" value="FAD/NAD-bd_sf"/>
</dbReference>
<dbReference type="GO" id="GO:0071949">
    <property type="term" value="F:FAD binding"/>
    <property type="evidence" value="ECO:0007669"/>
    <property type="project" value="InterPro"/>
</dbReference>
<evidence type="ECO:0000259" key="5">
    <source>
        <dbReference type="Pfam" id="PF01494"/>
    </source>
</evidence>
<evidence type="ECO:0000256" key="1">
    <source>
        <dbReference type="ARBA" id="ARBA00007992"/>
    </source>
</evidence>
<comment type="caution">
    <text evidence="6">The sequence shown here is derived from an EMBL/GenBank/DDBJ whole genome shotgun (WGS) entry which is preliminary data.</text>
</comment>
<reference evidence="6" key="2">
    <citation type="journal article" date="2022" name="Microbiol. Resour. Announc.">
        <title>Whole-Genome Sequence of Entomortierella parvispora E1425, a Mucoromycotan Fungus Associated with Burkholderiaceae-Related Endosymbiotic Bacteria.</title>
        <authorList>
            <person name="Herlambang A."/>
            <person name="Guo Y."/>
            <person name="Takashima Y."/>
            <person name="Narisawa K."/>
            <person name="Ohta H."/>
            <person name="Nishizawa T."/>
        </authorList>
    </citation>
    <scope>NUCLEOTIDE SEQUENCE</scope>
    <source>
        <strain evidence="6">E1425</strain>
    </source>
</reference>
<proteinExistence type="inferred from homology"/>
<dbReference type="PANTHER" id="PTHR47356">
    <property type="entry name" value="FAD-DEPENDENT MONOOXYGENASE ASQG-RELATED"/>
    <property type="match status" value="1"/>
</dbReference>
<evidence type="ECO:0000256" key="4">
    <source>
        <dbReference type="ARBA" id="ARBA00023002"/>
    </source>
</evidence>
<evidence type="ECO:0000313" key="7">
    <source>
        <dbReference type="Proteomes" id="UP000827284"/>
    </source>
</evidence>
<accession>A0A9P3H7E9</accession>
<gene>
    <name evidence="6" type="ORF">EMPS_03810</name>
</gene>
<keyword evidence="4" id="KW-0560">Oxidoreductase</keyword>
<feature type="domain" description="FAD-binding" evidence="5">
    <location>
        <begin position="15"/>
        <end position="188"/>
    </location>
</feature>
<dbReference type="Proteomes" id="UP000827284">
    <property type="component" value="Unassembled WGS sequence"/>
</dbReference>
<organism evidence="6 7">
    <name type="scientific">Entomortierella parvispora</name>
    <dbReference type="NCBI Taxonomy" id="205924"/>
    <lineage>
        <taxon>Eukaryota</taxon>
        <taxon>Fungi</taxon>
        <taxon>Fungi incertae sedis</taxon>
        <taxon>Mucoromycota</taxon>
        <taxon>Mortierellomycotina</taxon>
        <taxon>Mortierellomycetes</taxon>
        <taxon>Mortierellales</taxon>
        <taxon>Mortierellaceae</taxon>
        <taxon>Entomortierella</taxon>
    </lineage>
</organism>
<dbReference type="PRINTS" id="PR00420">
    <property type="entry name" value="RNGMNOXGNASE"/>
</dbReference>
<dbReference type="OrthoDB" id="655030at2759"/>